<sequence length="465" mass="49433">MGRLKRVPIPPINSYYFQLLHLPTPNMNRISRVETLRLPILLLILGHLACLGLHNSTASLAAKSILFVFPDVLGTKGQILNITGSAWTYDNAIFTPYTSASFYGFCSKTSSCNLFYSCSSGYILYARTSSAWQRAANGHFSGTSHFWCDLKGYTGLNIFATSPSVTTTSAPPVTTIVTSITTVKVTNPPSTVTKVETSPPLTVTQVSVFTSAITQSPPAPPPPSNQPTSLSQKPASITSSRPSDSQPSSAALPNNPVSTVVAAPPNNSPASINNPPYNVAPSNNPTETILGDSSIIRTINNPIGATNLVAPTTIQRKPDTGIIVGGAVGGFATVGIIGLLALFLLKRMRSTPPQVLDYPQTPPSDKILVPELSVSPSYAIPSPYAIQAEAYRPNSVSPAPQHLSSWETQNAGVEGYGYGNVNELPSQRIMNEKLTQGYTLMLDDGVPTKVSCANSPLRSERFAPS</sequence>
<proteinExistence type="predicted"/>
<accession>A0ACB6QK34</accession>
<dbReference type="EMBL" id="MU003521">
    <property type="protein sequence ID" value="KAF2467319.1"/>
    <property type="molecule type" value="Genomic_DNA"/>
</dbReference>
<reference evidence="1" key="1">
    <citation type="journal article" date="2020" name="Stud. Mycol.">
        <title>101 Dothideomycetes genomes: a test case for predicting lifestyles and emergence of pathogens.</title>
        <authorList>
            <person name="Haridas S."/>
            <person name="Albert R."/>
            <person name="Binder M."/>
            <person name="Bloem J."/>
            <person name="Labutti K."/>
            <person name="Salamov A."/>
            <person name="Andreopoulos B."/>
            <person name="Baker S."/>
            <person name="Barry K."/>
            <person name="Bills G."/>
            <person name="Bluhm B."/>
            <person name="Cannon C."/>
            <person name="Castanera R."/>
            <person name="Culley D."/>
            <person name="Daum C."/>
            <person name="Ezra D."/>
            <person name="Gonzalez J."/>
            <person name="Henrissat B."/>
            <person name="Kuo A."/>
            <person name="Liang C."/>
            <person name="Lipzen A."/>
            <person name="Lutzoni F."/>
            <person name="Magnuson J."/>
            <person name="Mondo S."/>
            <person name="Nolan M."/>
            <person name="Ohm R."/>
            <person name="Pangilinan J."/>
            <person name="Park H.-J."/>
            <person name="Ramirez L."/>
            <person name="Alfaro M."/>
            <person name="Sun H."/>
            <person name="Tritt A."/>
            <person name="Yoshinaga Y."/>
            <person name="Zwiers L.-H."/>
            <person name="Turgeon B."/>
            <person name="Goodwin S."/>
            <person name="Spatafora J."/>
            <person name="Crous P."/>
            <person name="Grigoriev I."/>
        </authorList>
    </citation>
    <scope>NUCLEOTIDE SEQUENCE</scope>
    <source>
        <strain evidence="1">ATCC 200398</strain>
    </source>
</reference>
<evidence type="ECO:0000313" key="2">
    <source>
        <dbReference type="Proteomes" id="UP000799755"/>
    </source>
</evidence>
<dbReference type="Proteomes" id="UP000799755">
    <property type="component" value="Unassembled WGS sequence"/>
</dbReference>
<gene>
    <name evidence="1" type="ORF">BDR25DRAFT_358863</name>
</gene>
<organism evidence="1 2">
    <name type="scientific">Lindgomyces ingoldianus</name>
    <dbReference type="NCBI Taxonomy" id="673940"/>
    <lineage>
        <taxon>Eukaryota</taxon>
        <taxon>Fungi</taxon>
        <taxon>Dikarya</taxon>
        <taxon>Ascomycota</taxon>
        <taxon>Pezizomycotina</taxon>
        <taxon>Dothideomycetes</taxon>
        <taxon>Pleosporomycetidae</taxon>
        <taxon>Pleosporales</taxon>
        <taxon>Lindgomycetaceae</taxon>
        <taxon>Lindgomyces</taxon>
    </lineage>
</organism>
<protein>
    <submittedName>
        <fullName evidence="1">Uncharacterized protein</fullName>
    </submittedName>
</protein>
<evidence type="ECO:0000313" key="1">
    <source>
        <dbReference type="EMBL" id="KAF2467319.1"/>
    </source>
</evidence>
<comment type="caution">
    <text evidence="1">The sequence shown here is derived from an EMBL/GenBank/DDBJ whole genome shotgun (WGS) entry which is preliminary data.</text>
</comment>
<name>A0ACB6QK34_9PLEO</name>
<keyword evidence="2" id="KW-1185">Reference proteome</keyword>